<dbReference type="GO" id="GO:0003735">
    <property type="term" value="F:structural constituent of ribosome"/>
    <property type="evidence" value="ECO:0007669"/>
    <property type="project" value="InterPro"/>
</dbReference>
<dbReference type="InterPro" id="IPR012678">
    <property type="entry name" value="Ribosomal_uL23/eL15/eS24_sf"/>
</dbReference>
<organism evidence="5 6">
    <name type="scientific">Trichogramma brassicae</name>
    <dbReference type="NCBI Taxonomy" id="86971"/>
    <lineage>
        <taxon>Eukaryota</taxon>
        <taxon>Metazoa</taxon>
        <taxon>Ecdysozoa</taxon>
        <taxon>Arthropoda</taxon>
        <taxon>Hexapoda</taxon>
        <taxon>Insecta</taxon>
        <taxon>Pterygota</taxon>
        <taxon>Neoptera</taxon>
        <taxon>Endopterygota</taxon>
        <taxon>Hymenoptera</taxon>
        <taxon>Apocrita</taxon>
        <taxon>Proctotrupomorpha</taxon>
        <taxon>Chalcidoidea</taxon>
        <taxon>Trichogrammatidae</taxon>
        <taxon>Trichogramma</taxon>
    </lineage>
</organism>
<sequence length="96" mass="11536">MGAYKYIAEISRKKQSEVMRFLLRVRCWQYRQLTRLHRAPRPTRPEKARRLGLQGKTRFLHLQNSCSPWWTQTPSPQRCHLWQTQGSGYQPIETHS</sequence>
<proteinExistence type="inferred from homology"/>
<dbReference type="Proteomes" id="UP000479190">
    <property type="component" value="Unassembled WGS sequence"/>
</dbReference>
<dbReference type="GO" id="GO:0003723">
    <property type="term" value="F:RNA binding"/>
    <property type="evidence" value="ECO:0007669"/>
    <property type="project" value="TreeGrafter"/>
</dbReference>
<evidence type="ECO:0000256" key="3">
    <source>
        <dbReference type="ARBA" id="ARBA00023274"/>
    </source>
</evidence>
<evidence type="ECO:0000256" key="4">
    <source>
        <dbReference type="RuleBase" id="RU000663"/>
    </source>
</evidence>
<dbReference type="PANTHER" id="PTHR11847:SF4">
    <property type="entry name" value="LARGE RIBOSOMAL SUBUNIT PROTEIN EL15"/>
    <property type="match status" value="1"/>
</dbReference>
<comment type="similarity">
    <text evidence="1 4">Belongs to the eukaryotic ribosomal protein eL15 family.</text>
</comment>
<keyword evidence="3 4" id="KW-0687">Ribonucleoprotein</keyword>
<dbReference type="Gene3D" id="3.40.1120.10">
    <property type="entry name" value="Ribosomal protein l15e"/>
    <property type="match status" value="1"/>
</dbReference>
<protein>
    <recommendedName>
        <fullName evidence="4">Ribosomal protein L15</fullName>
    </recommendedName>
</protein>
<evidence type="ECO:0000256" key="1">
    <source>
        <dbReference type="ARBA" id="ARBA00006857"/>
    </source>
</evidence>
<keyword evidence="2 4" id="KW-0689">Ribosomal protein</keyword>
<dbReference type="OrthoDB" id="8059588at2759"/>
<dbReference type="EMBL" id="CADCXV010001460">
    <property type="protein sequence ID" value="CAB0044467.1"/>
    <property type="molecule type" value="Genomic_DNA"/>
</dbReference>
<dbReference type="GO" id="GO:0022625">
    <property type="term" value="C:cytosolic large ribosomal subunit"/>
    <property type="evidence" value="ECO:0007669"/>
    <property type="project" value="TreeGrafter"/>
</dbReference>
<dbReference type="SMART" id="SM01384">
    <property type="entry name" value="Ribosomal_L15e"/>
    <property type="match status" value="1"/>
</dbReference>
<evidence type="ECO:0000256" key="2">
    <source>
        <dbReference type="ARBA" id="ARBA00022980"/>
    </source>
</evidence>
<keyword evidence="6" id="KW-1185">Reference proteome</keyword>
<dbReference type="AlphaFoldDB" id="A0A6H5J7A8"/>
<dbReference type="GO" id="GO:0002181">
    <property type="term" value="P:cytoplasmic translation"/>
    <property type="evidence" value="ECO:0007669"/>
    <property type="project" value="TreeGrafter"/>
</dbReference>
<dbReference type="InterPro" id="IPR000439">
    <property type="entry name" value="Ribosomal_eL15"/>
</dbReference>
<accession>A0A6H5J7A8</accession>
<dbReference type="InterPro" id="IPR024794">
    <property type="entry name" value="Rbsml_eL15_core_dom_sf"/>
</dbReference>
<dbReference type="Pfam" id="PF00827">
    <property type="entry name" value="Ribosomal_L15e"/>
    <property type="match status" value="1"/>
</dbReference>
<name>A0A6H5J7A8_9HYME</name>
<gene>
    <name evidence="5" type="ORF">TBRA_LOCUS16055</name>
</gene>
<reference evidence="5 6" key="1">
    <citation type="submission" date="2020-02" db="EMBL/GenBank/DDBJ databases">
        <authorList>
            <person name="Ferguson B K."/>
        </authorList>
    </citation>
    <scope>NUCLEOTIDE SEQUENCE [LARGE SCALE GENOMIC DNA]</scope>
</reference>
<evidence type="ECO:0000313" key="6">
    <source>
        <dbReference type="Proteomes" id="UP000479190"/>
    </source>
</evidence>
<dbReference type="SUPFAM" id="SSF54189">
    <property type="entry name" value="Ribosomal proteins S24e, L23 and L15e"/>
    <property type="match status" value="1"/>
</dbReference>
<evidence type="ECO:0000313" key="5">
    <source>
        <dbReference type="EMBL" id="CAB0044467.1"/>
    </source>
</evidence>
<dbReference type="PANTHER" id="PTHR11847">
    <property type="entry name" value="RIBOSOMAL PROTEIN L15"/>
    <property type="match status" value="1"/>
</dbReference>